<name>A0A6G1WHW2_9HYPH</name>
<organism evidence="1">
    <name type="scientific">Sinorhizobium medicae</name>
    <dbReference type="NCBI Taxonomy" id="110321"/>
    <lineage>
        <taxon>Bacteria</taxon>
        <taxon>Pseudomonadati</taxon>
        <taxon>Pseudomonadota</taxon>
        <taxon>Alphaproteobacteria</taxon>
        <taxon>Hyphomicrobiales</taxon>
        <taxon>Rhizobiaceae</taxon>
        <taxon>Sinorhizobium/Ensifer group</taxon>
        <taxon>Sinorhizobium</taxon>
    </lineage>
</organism>
<comment type="caution">
    <text evidence="1">The sequence shown here is derived from an EMBL/GenBank/DDBJ whole genome shotgun (WGS) entry which is preliminary data.</text>
</comment>
<dbReference type="AlphaFoldDB" id="A0A6G1WHW2"/>
<dbReference type="EMBL" id="WISB01000052">
    <property type="protein sequence ID" value="MQW69340.1"/>
    <property type="molecule type" value="Genomic_DNA"/>
</dbReference>
<protein>
    <submittedName>
        <fullName evidence="1">Uncharacterized protein</fullName>
    </submittedName>
</protein>
<gene>
    <name evidence="1" type="ORF">GHJ91_09170</name>
</gene>
<sequence length="84" mass="8404">MCPFRALGGLAVLCIRSHCASSKLKPKPAVAGATEKGRECSDRIFNAESSAGFPLISATAVGGTNSGLEGLGAGSGARERGPEV</sequence>
<proteinExistence type="predicted"/>
<reference evidence="1" key="1">
    <citation type="journal article" date="2013" name="Genome Biol.">
        <title>Comparative genomics of the core and accessory genomes of 48 Sinorhizobium strains comprising five genospecies.</title>
        <authorList>
            <person name="Sugawara M."/>
            <person name="Epstein B."/>
            <person name="Badgley B.D."/>
            <person name="Unno T."/>
            <person name="Xu L."/>
            <person name="Reese J."/>
            <person name="Gyaneshwar P."/>
            <person name="Denny R."/>
            <person name="Mudge J."/>
            <person name="Bharti A.K."/>
            <person name="Farmer A.D."/>
            <person name="May G.D."/>
            <person name="Woodward J.E."/>
            <person name="Medigue C."/>
            <person name="Vallenet D."/>
            <person name="Lajus A."/>
            <person name="Rouy Z."/>
            <person name="Martinez-Vaz B."/>
            <person name="Tiffin P."/>
            <person name="Young N.D."/>
            <person name="Sadowsky M.J."/>
        </authorList>
    </citation>
    <scope>NUCLEOTIDE SEQUENCE</scope>
    <source>
        <strain evidence="1">M1</strain>
    </source>
</reference>
<accession>A0A6G1WHW2</accession>
<evidence type="ECO:0000313" key="1">
    <source>
        <dbReference type="EMBL" id="MQW69340.1"/>
    </source>
</evidence>